<feature type="transmembrane region" description="Helical" evidence="1">
    <location>
        <begin position="6"/>
        <end position="25"/>
    </location>
</feature>
<dbReference type="Pfam" id="PF03572">
    <property type="entry name" value="Peptidase_S41"/>
    <property type="match status" value="1"/>
</dbReference>
<keyword evidence="1" id="KW-1133">Transmembrane helix</keyword>
<dbReference type="RefSeq" id="WP_014296004.1">
    <property type="nucleotide sequence ID" value="NC_016751.1"/>
</dbReference>
<dbReference type="Proteomes" id="UP000007161">
    <property type="component" value="Chromosome"/>
</dbReference>
<name>H2J574_MARPK</name>
<dbReference type="OrthoDB" id="3177522at2"/>
<dbReference type="Gene3D" id="3.90.226.10">
    <property type="entry name" value="2-enoyl-CoA Hydratase, Chain A, domain 1"/>
    <property type="match status" value="1"/>
</dbReference>
<dbReference type="MEROPS" id="S41.012"/>
<dbReference type="SUPFAM" id="SSF52096">
    <property type="entry name" value="ClpP/crotonase"/>
    <property type="match status" value="1"/>
</dbReference>
<accession>H2J574</accession>
<keyword evidence="1" id="KW-0472">Membrane</keyword>
<evidence type="ECO:0000313" key="4">
    <source>
        <dbReference type="Proteomes" id="UP000007161"/>
    </source>
</evidence>
<dbReference type="GO" id="GO:0004175">
    <property type="term" value="F:endopeptidase activity"/>
    <property type="evidence" value="ECO:0007669"/>
    <property type="project" value="TreeGrafter"/>
</dbReference>
<gene>
    <name evidence="3" type="ordered locus">Marpi_0489</name>
</gene>
<dbReference type="PANTHER" id="PTHR32060:SF22">
    <property type="entry name" value="CARBOXYL-TERMINAL-PROCESSING PEPTIDASE 3, CHLOROPLASTIC"/>
    <property type="match status" value="1"/>
</dbReference>
<organism evidence="3 4">
    <name type="scientific">Marinitoga piezophila (strain DSM 14283 / JCM 11233 / KA3)</name>
    <dbReference type="NCBI Taxonomy" id="443254"/>
    <lineage>
        <taxon>Bacteria</taxon>
        <taxon>Thermotogati</taxon>
        <taxon>Thermotogota</taxon>
        <taxon>Thermotogae</taxon>
        <taxon>Petrotogales</taxon>
        <taxon>Petrotogaceae</taxon>
        <taxon>Marinitoga</taxon>
    </lineage>
</organism>
<dbReference type="GO" id="GO:0007165">
    <property type="term" value="P:signal transduction"/>
    <property type="evidence" value="ECO:0007669"/>
    <property type="project" value="TreeGrafter"/>
</dbReference>
<evidence type="ECO:0000256" key="1">
    <source>
        <dbReference type="SAM" id="Phobius"/>
    </source>
</evidence>
<dbReference type="eggNOG" id="COG0793">
    <property type="taxonomic scope" value="Bacteria"/>
</dbReference>
<dbReference type="InterPro" id="IPR005151">
    <property type="entry name" value="Tail-specific_protease"/>
</dbReference>
<reference evidence="4" key="2">
    <citation type="submission" date="2012-01" db="EMBL/GenBank/DDBJ databases">
        <title>Complete sequence of chromosome of Marinitoga piezophila KA3.</title>
        <authorList>
            <person name="Lucas S."/>
            <person name="Han J."/>
            <person name="Lapidus A."/>
            <person name="Cheng J.-F."/>
            <person name="Goodwin L."/>
            <person name="Pitluck S."/>
            <person name="Peters L."/>
            <person name="Mikhailova N."/>
            <person name="Teshima H."/>
            <person name="Detter J.C."/>
            <person name="Han C."/>
            <person name="Tapia R."/>
            <person name="Land M."/>
            <person name="Hauser L."/>
            <person name="Kyrpides N."/>
            <person name="Ivanova N."/>
            <person name="Pagani I."/>
            <person name="Jebbar M."/>
            <person name="Vannier P."/>
            <person name="Oger P."/>
            <person name="Cario A."/>
            <person name="Bartlett D."/>
            <person name="Noll K.M."/>
            <person name="Woyke T."/>
        </authorList>
    </citation>
    <scope>NUCLEOTIDE SEQUENCE [LARGE SCALE GENOMIC DNA]</scope>
    <source>
        <strain evidence="4">DSM 14283 / JCM 11233 / KA3</strain>
    </source>
</reference>
<dbReference type="InterPro" id="IPR029045">
    <property type="entry name" value="ClpP/crotonase-like_dom_sf"/>
</dbReference>
<keyword evidence="3" id="KW-0378">Hydrolase</keyword>
<dbReference type="HOGENOM" id="CLU_033989_0_0_0"/>
<dbReference type="EMBL" id="CP003257">
    <property type="protein sequence ID" value="AEX84932.1"/>
    <property type="molecule type" value="Genomic_DNA"/>
</dbReference>
<dbReference type="STRING" id="443254.Marpi_0489"/>
<keyword evidence="4" id="KW-1185">Reference proteome</keyword>
<evidence type="ECO:0000259" key="2">
    <source>
        <dbReference type="Pfam" id="PF03572"/>
    </source>
</evidence>
<dbReference type="PANTHER" id="PTHR32060">
    <property type="entry name" value="TAIL-SPECIFIC PROTEASE"/>
    <property type="match status" value="1"/>
</dbReference>
<proteinExistence type="predicted"/>
<dbReference type="KEGG" id="mpz:Marpi_0489"/>
<evidence type="ECO:0000313" key="3">
    <source>
        <dbReference type="EMBL" id="AEX84932.1"/>
    </source>
</evidence>
<sequence length="458" mass="53572">MKNRIVVFYILFFFSTIFFGIEAINDNYRQSYDNRKILPIDTKVTPQQMKKDIDYLVNILKEVHPSTYSGFSDEQEKIIKNAYNKITQPMKVFDFYFILNEIICSIKDSHTHLVFPSLTNYIFYDFPIIWLNDGIYALDNIYELKKGDKILTINNKSSEEILKELRKIIPSENDFWIKQNARSILSSELYLGYLNLIDNGVIKLTIMRNNDIKTFNIKLQKYKGIHKQKSDWISYKIDISKNIGILKIKKCIYDEHYKEILFKFFKDVSLNNIKNIVVDLRYNLGGNSLVTDEFLKYIDIEKYKTYGAEIRFSKPVEKQRKIYGTGYKKYLPSIQLNEKIEDKSLLFKGKIYVLISGKTYSSGNWFAAVLGDNNIAMLVGEPTGNKPSHYGDILYFQTPEVGIPFTVSFKRFIRPDTSKNDEDALYPDITVFTTINDIINKRNPQLEKVIEIINSSQK</sequence>
<dbReference type="GO" id="GO:0030288">
    <property type="term" value="C:outer membrane-bounded periplasmic space"/>
    <property type="evidence" value="ECO:0007669"/>
    <property type="project" value="TreeGrafter"/>
</dbReference>
<reference evidence="3 4" key="1">
    <citation type="journal article" date="2012" name="J. Bacteriol.">
        <title>Complete Genome Sequence of the Thermophilic, Piezophilic, Heterotrophic Bacterium Marinitoga piezophila KA3.</title>
        <authorList>
            <person name="Lucas S."/>
            <person name="Han J."/>
            <person name="Lapidus A."/>
            <person name="Cheng J.F."/>
            <person name="Goodwin L.A."/>
            <person name="Pitluck S."/>
            <person name="Peters L."/>
            <person name="Mikhailova N."/>
            <person name="Teshima H."/>
            <person name="Detter J.C."/>
            <person name="Han C."/>
            <person name="Tapia R."/>
            <person name="Land M."/>
            <person name="Hauser L."/>
            <person name="Kyrpides N.C."/>
            <person name="Ivanova N."/>
            <person name="Pagani I."/>
            <person name="Vannier P."/>
            <person name="Oger P."/>
            <person name="Bartlett D.H."/>
            <person name="Noll K.M."/>
            <person name="Woyke T."/>
            <person name="Jebbar M."/>
        </authorList>
    </citation>
    <scope>NUCLEOTIDE SEQUENCE [LARGE SCALE GENOMIC DNA]</scope>
    <source>
        <strain evidence="4">DSM 14283 / JCM 11233 / KA3</strain>
    </source>
</reference>
<dbReference type="AlphaFoldDB" id="H2J574"/>
<feature type="domain" description="Tail specific protease" evidence="2">
    <location>
        <begin position="242"/>
        <end position="431"/>
    </location>
</feature>
<protein>
    <submittedName>
        <fullName evidence="3">Periplasmic protease</fullName>
    </submittedName>
</protein>
<keyword evidence="3" id="KW-0645">Protease</keyword>
<dbReference type="GO" id="GO:0008236">
    <property type="term" value="F:serine-type peptidase activity"/>
    <property type="evidence" value="ECO:0007669"/>
    <property type="project" value="InterPro"/>
</dbReference>
<keyword evidence="1" id="KW-0812">Transmembrane</keyword>
<dbReference type="GO" id="GO:0006508">
    <property type="term" value="P:proteolysis"/>
    <property type="evidence" value="ECO:0007669"/>
    <property type="project" value="UniProtKB-KW"/>
</dbReference>